<organism evidence="9 10">
    <name type="scientific">Palleronia marisminoris</name>
    <dbReference type="NCBI Taxonomy" id="315423"/>
    <lineage>
        <taxon>Bacteria</taxon>
        <taxon>Pseudomonadati</taxon>
        <taxon>Pseudomonadota</taxon>
        <taxon>Alphaproteobacteria</taxon>
        <taxon>Rhodobacterales</taxon>
        <taxon>Roseobacteraceae</taxon>
        <taxon>Palleronia</taxon>
    </lineage>
</organism>
<gene>
    <name evidence="7 9" type="primary">surE</name>
    <name evidence="9" type="ORF">PAM7066_00862</name>
</gene>
<dbReference type="AlphaFoldDB" id="A0A1Y5RSL0"/>
<evidence type="ECO:0000256" key="4">
    <source>
        <dbReference type="ARBA" id="ARBA00022723"/>
    </source>
</evidence>
<evidence type="ECO:0000313" key="9">
    <source>
        <dbReference type="EMBL" id="SLN24368.1"/>
    </source>
</evidence>
<dbReference type="GO" id="GO:0005737">
    <property type="term" value="C:cytoplasm"/>
    <property type="evidence" value="ECO:0007669"/>
    <property type="project" value="UniProtKB-SubCell"/>
</dbReference>
<accession>A0A1Y5RSL0</accession>
<proteinExistence type="inferred from homology"/>
<comment type="cofactor">
    <cofactor evidence="7">
        <name>a divalent metal cation</name>
        <dbReference type="ChEBI" id="CHEBI:60240"/>
    </cofactor>
    <text evidence="7">Binds 1 divalent metal cation per subunit.</text>
</comment>
<evidence type="ECO:0000256" key="5">
    <source>
        <dbReference type="ARBA" id="ARBA00022741"/>
    </source>
</evidence>
<dbReference type="NCBIfam" id="NF001490">
    <property type="entry name" value="PRK00346.1-4"/>
    <property type="match status" value="1"/>
</dbReference>
<comment type="similarity">
    <text evidence="2 7">Belongs to the SurE nucleotidase family.</text>
</comment>
<evidence type="ECO:0000256" key="2">
    <source>
        <dbReference type="ARBA" id="ARBA00011062"/>
    </source>
</evidence>
<dbReference type="STRING" id="315423.SAMN04488020_102419"/>
<evidence type="ECO:0000256" key="7">
    <source>
        <dbReference type="HAMAP-Rule" id="MF_00060"/>
    </source>
</evidence>
<keyword evidence="10" id="KW-1185">Reference proteome</keyword>
<dbReference type="OrthoDB" id="9780815at2"/>
<feature type="binding site" evidence="7">
    <location>
        <position position="95"/>
    </location>
    <ligand>
        <name>a divalent metal cation</name>
        <dbReference type="ChEBI" id="CHEBI:60240"/>
    </ligand>
</feature>
<dbReference type="PANTHER" id="PTHR30457:SF12">
    <property type="entry name" value="5'_3'-NUCLEOTIDASE SURE"/>
    <property type="match status" value="1"/>
</dbReference>
<dbReference type="GO" id="GO:0046872">
    <property type="term" value="F:metal ion binding"/>
    <property type="evidence" value="ECO:0007669"/>
    <property type="project" value="UniProtKB-UniRule"/>
</dbReference>
<dbReference type="SUPFAM" id="SSF64167">
    <property type="entry name" value="SurE-like"/>
    <property type="match status" value="1"/>
</dbReference>
<evidence type="ECO:0000259" key="8">
    <source>
        <dbReference type="Pfam" id="PF01975"/>
    </source>
</evidence>
<comment type="function">
    <text evidence="7">Nucleotidase that shows phosphatase activity on nucleoside 5'-monophosphates.</text>
</comment>
<dbReference type="HAMAP" id="MF_00060">
    <property type="entry name" value="SurE"/>
    <property type="match status" value="1"/>
</dbReference>
<protein>
    <recommendedName>
        <fullName evidence="7">5'-nucleotidase SurE</fullName>
        <ecNumber evidence="7">3.1.3.5</ecNumber>
    </recommendedName>
    <alternativeName>
        <fullName evidence="7">Nucleoside 5'-monophosphate phosphohydrolase</fullName>
    </alternativeName>
</protein>
<feature type="binding site" evidence="7">
    <location>
        <position position="43"/>
    </location>
    <ligand>
        <name>a divalent metal cation</name>
        <dbReference type="ChEBI" id="CHEBI:60240"/>
    </ligand>
</feature>
<reference evidence="9 10" key="1">
    <citation type="submission" date="2017-03" db="EMBL/GenBank/DDBJ databases">
        <authorList>
            <person name="Afonso C.L."/>
            <person name="Miller P.J."/>
            <person name="Scott M.A."/>
            <person name="Spackman E."/>
            <person name="Goraichik I."/>
            <person name="Dimitrov K.M."/>
            <person name="Suarez D.L."/>
            <person name="Swayne D.E."/>
        </authorList>
    </citation>
    <scope>NUCLEOTIDE SEQUENCE [LARGE SCALE GENOMIC DNA]</scope>
    <source>
        <strain evidence="9 10">CECT 7066</strain>
    </source>
</reference>
<dbReference type="InterPro" id="IPR030048">
    <property type="entry name" value="SurE"/>
</dbReference>
<dbReference type="GO" id="GO:0000166">
    <property type="term" value="F:nucleotide binding"/>
    <property type="evidence" value="ECO:0007669"/>
    <property type="project" value="UniProtKB-KW"/>
</dbReference>
<keyword evidence="3 7" id="KW-0963">Cytoplasm</keyword>
<dbReference type="EMBL" id="FWFV01000002">
    <property type="protein sequence ID" value="SLN24368.1"/>
    <property type="molecule type" value="Genomic_DNA"/>
</dbReference>
<sequence>MRILITNDDGIAAPGLSVLHEIATEIAGPGGEVWTVAPAFEQSGVGHCISYARPAMVQELDPRRFAVEGSPADCVLAALFDILPGRPDLLLSGVNRGNNAAENVLYSGTVGGAMEGALQHVRSIALSQYFGPENAQLDDPFEAARATGVETVRRLIERATWDSEDYRLFYNVNFPPLPAAEVRGRKVTHQGWRQDSGHGMTPHVSPSGRRFLYVTGGPQQTPTAAGTDAAAALDGYVAITPMRADLTAHDLVTSLAERLE</sequence>
<dbReference type="NCBIfam" id="TIGR00087">
    <property type="entry name" value="surE"/>
    <property type="match status" value="1"/>
</dbReference>
<dbReference type="InterPro" id="IPR002828">
    <property type="entry name" value="SurE-like_Pase/nucleotidase"/>
</dbReference>
<feature type="binding site" evidence="7">
    <location>
        <position position="9"/>
    </location>
    <ligand>
        <name>a divalent metal cation</name>
        <dbReference type="ChEBI" id="CHEBI:60240"/>
    </ligand>
</feature>
<dbReference type="GO" id="GO:0008253">
    <property type="term" value="F:5'-nucleotidase activity"/>
    <property type="evidence" value="ECO:0007669"/>
    <property type="project" value="UniProtKB-UniRule"/>
</dbReference>
<keyword evidence="6 7" id="KW-0378">Hydrolase</keyword>
<dbReference type="GO" id="GO:0008254">
    <property type="term" value="F:3'-nucleotidase activity"/>
    <property type="evidence" value="ECO:0007669"/>
    <property type="project" value="TreeGrafter"/>
</dbReference>
<dbReference type="RefSeq" id="WP_085852900.1">
    <property type="nucleotide sequence ID" value="NZ_FOPF01000002.1"/>
</dbReference>
<evidence type="ECO:0000256" key="3">
    <source>
        <dbReference type="ARBA" id="ARBA00022490"/>
    </source>
</evidence>
<feature type="binding site" evidence="7">
    <location>
        <position position="8"/>
    </location>
    <ligand>
        <name>a divalent metal cation</name>
        <dbReference type="ChEBI" id="CHEBI:60240"/>
    </ligand>
</feature>
<keyword evidence="5 7" id="KW-0547">Nucleotide-binding</keyword>
<dbReference type="NCBIfam" id="NF010541">
    <property type="entry name" value="PRK13931.1"/>
    <property type="match status" value="1"/>
</dbReference>
<dbReference type="EC" id="3.1.3.5" evidence="7"/>
<feature type="domain" description="Survival protein SurE-like phosphatase/nucleotidase" evidence="8">
    <location>
        <begin position="3"/>
        <end position="194"/>
    </location>
</feature>
<evidence type="ECO:0000256" key="1">
    <source>
        <dbReference type="ARBA" id="ARBA00000815"/>
    </source>
</evidence>
<dbReference type="Proteomes" id="UP000193870">
    <property type="component" value="Unassembled WGS sequence"/>
</dbReference>
<name>A0A1Y5RSL0_9RHOB</name>
<dbReference type="GO" id="GO:0004309">
    <property type="term" value="F:exopolyphosphatase activity"/>
    <property type="evidence" value="ECO:0007669"/>
    <property type="project" value="TreeGrafter"/>
</dbReference>
<dbReference type="InterPro" id="IPR036523">
    <property type="entry name" value="SurE-like_sf"/>
</dbReference>
<comment type="catalytic activity">
    <reaction evidence="1 7">
        <text>a ribonucleoside 5'-phosphate + H2O = a ribonucleoside + phosphate</text>
        <dbReference type="Rhea" id="RHEA:12484"/>
        <dbReference type="ChEBI" id="CHEBI:15377"/>
        <dbReference type="ChEBI" id="CHEBI:18254"/>
        <dbReference type="ChEBI" id="CHEBI:43474"/>
        <dbReference type="ChEBI" id="CHEBI:58043"/>
        <dbReference type="EC" id="3.1.3.5"/>
    </reaction>
</comment>
<dbReference type="PANTHER" id="PTHR30457">
    <property type="entry name" value="5'-NUCLEOTIDASE SURE"/>
    <property type="match status" value="1"/>
</dbReference>
<keyword evidence="4 7" id="KW-0479">Metal-binding</keyword>
<evidence type="ECO:0000313" key="10">
    <source>
        <dbReference type="Proteomes" id="UP000193870"/>
    </source>
</evidence>
<dbReference type="Pfam" id="PF01975">
    <property type="entry name" value="SurE"/>
    <property type="match status" value="1"/>
</dbReference>
<comment type="subcellular location">
    <subcellularLocation>
        <location evidence="7">Cytoplasm</location>
    </subcellularLocation>
</comment>
<dbReference type="Gene3D" id="3.40.1210.10">
    <property type="entry name" value="Survival protein SurE-like phosphatase/nucleotidase"/>
    <property type="match status" value="1"/>
</dbReference>
<evidence type="ECO:0000256" key="6">
    <source>
        <dbReference type="ARBA" id="ARBA00022801"/>
    </source>
</evidence>